<dbReference type="EMBL" id="CP034204">
    <property type="protein sequence ID" value="QBZ54329.1"/>
    <property type="molecule type" value="Genomic_DNA"/>
</dbReference>
<proteinExistence type="predicted"/>
<organism evidence="6 7">
    <name type="scientific">Pyricularia oryzae</name>
    <name type="common">Rice blast fungus</name>
    <name type="synonym">Magnaporthe oryzae</name>
    <dbReference type="NCBI Taxonomy" id="318829"/>
    <lineage>
        <taxon>Eukaryota</taxon>
        <taxon>Fungi</taxon>
        <taxon>Dikarya</taxon>
        <taxon>Ascomycota</taxon>
        <taxon>Pezizomycotina</taxon>
        <taxon>Sordariomycetes</taxon>
        <taxon>Sordariomycetidae</taxon>
        <taxon>Magnaporthales</taxon>
        <taxon>Pyriculariaceae</taxon>
        <taxon>Pyricularia</taxon>
    </lineage>
</organism>
<feature type="region of interest" description="Disordered" evidence="3">
    <location>
        <begin position="20"/>
        <end position="55"/>
    </location>
</feature>
<dbReference type="Proteomes" id="UP000294847">
    <property type="component" value="Chromosome 1"/>
</dbReference>
<reference evidence="6 7" key="1">
    <citation type="journal article" date="2019" name="Mol. Biol. Evol.">
        <title>Blast fungal genomes show frequent chromosomal changes, gene gains and losses, and effector gene turnover.</title>
        <authorList>
            <person name="Gomez Luciano L.B."/>
            <person name="Jason Tsai I."/>
            <person name="Chuma I."/>
            <person name="Tosa Y."/>
            <person name="Chen Y.H."/>
            <person name="Li J.Y."/>
            <person name="Li M.Y."/>
            <person name="Jade Lu M.Y."/>
            <person name="Nakayashiki H."/>
            <person name="Li W.H."/>
        </authorList>
    </citation>
    <scope>NUCLEOTIDE SEQUENCE [LARGE SCALE GENOMIC DNA]</scope>
    <source>
        <strain evidence="6">MZ5-1-6</strain>
    </source>
</reference>
<accession>A0A4P7MW45</accession>
<evidence type="ECO:0000256" key="1">
    <source>
        <dbReference type="ARBA" id="ARBA00023125"/>
    </source>
</evidence>
<name>A0A4P7MW45_PYROR</name>
<dbReference type="AlphaFoldDB" id="A0A4P7MW45"/>
<dbReference type="InterPro" id="IPR009057">
    <property type="entry name" value="Homeodomain-like_sf"/>
</dbReference>
<dbReference type="InterPro" id="IPR006600">
    <property type="entry name" value="HTH_CenpB_DNA-bd_dom"/>
</dbReference>
<dbReference type="SUPFAM" id="SSF46689">
    <property type="entry name" value="Homeodomain-like"/>
    <property type="match status" value="1"/>
</dbReference>
<evidence type="ECO:0000313" key="7">
    <source>
        <dbReference type="Proteomes" id="UP000294847"/>
    </source>
</evidence>
<feature type="domain" description="HTH CENPB-type" evidence="4">
    <location>
        <begin position="108"/>
        <end position="169"/>
    </location>
</feature>
<keyword evidence="2" id="KW-0539">Nucleus</keyword>
<evidence type="ECO:0000259" key="4">
    <source>
        <dbReference type="Pfam" id="PF03221"/>
    </source>
</evidence>
<feature type="domain" description="HTH psq-type" evidence="5">
    <location>
        <begin position="48"/>
        <end position="100"/>
    </location>
</feature>
<dbReference type="Gene3D" id="1.10.10.60">
    <property type="entry name" value="Homeodomain-like"/>
    <property type="match status" value="1"/>
</dbReference>
<keyword evidence="1" id="KW-0238">DNA-binding</keyword>
<evidence type="ECO:0000259" key="5">
    <source>
        <dbReference type="Pfam" id="PF04218"/>
    </source>
</evidence>
<protein>
    <submittedName>
        <fullName evidence="6">Uncharacterized protein</fullName>
    </submittedName>
</protein>
<evidence type="ECO:0000313" key="6">
    <source>
        <dbReference type="EMBL" id="QBZ54329.1"/>
    </source>
</evidence>
<gene>
    <name evidence="6" type="ORF">PoMZ_10025</name>
</gene>
<evidence type="ECO:0000256" key="2">
    <source>
        <dbReference type="ARBA" id="ARBA00023242"/>
    </source>
</evidence>
<dbReference type="Pfam" id="PF03221">
    <property type="entry name" value="HTH_Tnp_Tc5"/>
    <property type="match status" value="1"/>
</dbReference>
<dbReference type="GO" id="GO:0003677">
    <property type="term" value="F:DNA binding"/>
    <property type="evidence" value="ECO:0007669"/>
    <property type="project" value="InterPro"/>
</dbReference>
<dbReference type="InterPro" id="IPR007889">
    <property type="entry name" value="HTH_Psq"/>
</dbReference>
<evidence type="ECO:0000256" key="3">
    <source>
        <dbReference type="SAM" id="MobiDB-lite"/>
    </source>
</evidence>
<dbReference type="Pfam" id="PF04218">
    <property type="entry name" value="CENP-B_N"/>
    <property type="match status" value="1"/>
</dbReference>
<sequence>LQLTYPPLPSTWSNFVSLPNPSSPPVPSPLLSTNSIEIPKSPTSGTPRKRRTTLTDETRREICRLYENDQTLKQAEIAGRFGIKRSTVSKVLRDKNKFLNPTKKQSVTADIEEKLMIWIKLDGLPRSNQELRNKAILFCQNTPGTSNLRKIIKSTARLEIFKQRHGLKFDGINPRPLKPKILQTSIMTVPPLAPLYPMASGNTENASENGFKEESAKAGISLGTQETLSPCLWTPPNSGETFVGVGPGLPGLATHGGAEKAINTPAKFC</sequence>
<feature type="non-terminal residue" evidence="6">
    <location>
        <position position="1"/>
    </location>
</feature>